<dbReference type="InterPro" id="IPR036638">
    <property type="entry name" value="HLH_DNA-bd_sf"/>
</dbReference>
<organism evidence="8 9">
    <name type="scientific">Phascolomyces articulosus</name>
    <dbReference type="NCBI Taxonomy" id="60185"/>
    <lineage>
        <taxon>Eukaryota</taxon>
        <taxon>Fungi</taxon>
        <taxon>Fungi incertae sedis</taxon>
        <taxon>Mucoromycota</taxon>
        <taxon>Mucoromycotina</taxon>
        <taxon>Mucoromycetes</taxon>
        <taxon>Mucorales</taxon>
        <taxon>Lichtheimiaceae</taxon>
        <taxon>Phascolomyces</taxon>
    </lineage>
</organism>
<dbReference type="PANTHER" id="PTHR46117:SF3">
    <property type="entry name" value="FI24210P1"/>
    <property type="match status" value="1"/>
</dbReference>
<dbReference type="PROSITE" id="PS50888">
    <property type="entry name" value="BHLH"/>
    <property type="match status" value="1"/>
</dbReference>
<evidence type="ECO:0000256" key="1">
    <source>
        <dbReference type="ARBA" id="ARBA00004123"/>
    </source>
</evidence>
<evidence type="ECO:0000313" key="8">
    <source>
        <dbReference type="EMBL" id="KAI9248554.1"/>
    </source>
</evidence>
<comment type="caution">
    <text evidence="8">The sequence shown here is derived from an EMBL/GenBank/DDBJ whole genome shotgun (WGS) entry which is preliminary data.</text>
</comment>
<feature type="region of interest" description="Disordered" evidence="6">
    <location>
        <begin position="134"/>
        <end position="180"/>
    </location>
</feature>
<feature type="coiled-coil region" evidence="5">
    <location>
        <begin position="253"/>
        <end position="280"/>
    </location>
</feature>
<evidence type="ECO:0000256" key="4">
    <source>
        <dbReference type="ARBA" id="ARBA00023242"/>
    </source>
</evidence>
<feature type="compositionally biased region" description="Low complexity" evidence="6">
    <location>
        <begin position="62"/>
        <end position="77"/>
    </location>
</feature>
<gene>
    <name evidence="8" type="ORF">BDA99DRAFT_524999</name>
</gene>
<keyword evidence="9" id="KW-1185">Reference proteome</keyword>
<dbReference type="PANTHER" id="PTHR46117">
    <property type="entry name" value="FI24210P1"/>
    <property type="match status" value="1"/>
</dbReference>
<evidence type="ECO:0000259" key="7">
    <source>
        <dbReference type="PROSITE" id="PS50888"/>
    </source>
</evidence>
<dbReference type="Proteomes" id="UP001209540">
    <property type="component" value="Unassembled WGS sequence"/>
</dbReference>
<proteinExistence type="predicted"/>
<feature type="compositionally biased region" description="Low complexity" evidence="6">
    <location>
        <begin position="102"/>
        <end position="117"/>
    </location>
</feature>
<evidence type="ECO:0000256" key="2">
    <source>
        <dbReference type="ARBA" id="ARBA00023015"/>
    </source>
</evidence>
<dbReference type="GO" id="GO:0000978">
    <property type="term" value="F:RNA polymerase II cis-regulatory region sequence-specific DNA binding"/>
    <property type="evidence" value="ECO:0007669"/>
    <property type="project" value="TreeGrafter"/>
</dbReference>
<dbReference type="AlphaFoldDB" id="A0AAD5JPL0"/>
<keyword evidence="5" id="KW-0175">Coiled coil</keyword>
<name>A0AAD5JPL0_9FUNG</name>
<keyword evidence="4" id="KW-0539">Nucleus</keyword>
<evidence type="ECO:0000256" key="6">
    <source>
        <dbReference type="SAM" id="MobiDB-lite"/>
    </source>
</evidence>
<dbReference type="GO" id="GO:0005634">
    <property type="term" value="C:nucleus"/>
    <property type="evidence" value="ECO:0007669"/>
    <property type="project" value="UniProtKB-SubCell"/>
</dbReference>
<dbReference type="Gene3D" id="4.10.280.10">
    <property type="entry name" value="Helix-loop-helix DNA-binding domain"/>
    <property type="match status" value="1"/>
</dbReference>
<feature type="compositionally biased region" description="Polar residues" evidence="6">
    <location>
        <begin position="11"/>
        <end position="28"/>
    </location>
</feature>
<protein>
    <recommendedName>
        <fullName evidence="7">BHLH domain-containing protein</fullName>
    </recommendedName>
</protein>
<evidence type="ECO:0000256" key="3">
    <source>
        <dbReference type="ARBA" id="ARBA00023163"/>
    </source>
</evidence>
<sequence length="280" mass="31848">MGTGAPLHIDPTQTTTHDNDEFSQSFMSPLNAPLDELDDLDYQTGMNTFRQQPHRQSIGNYSMTQQQQHSPTSSSFSYAEDPWFGSPPTYSELPVDMPPPSSSTSSHHYPPAPPGAAALSAPANIDYNFSTSPPYYGDVHQHPLAPPQLSQHSQKQTKASIKQQHQSPDQQGATAKSFEDDYSMQVNLQMIMEKRRRRRESHNAVERRRRDNINERIQELGTLLPDTMLEGHNNTGSNKPNKGVILRRSVDHIRFLQQEVHTYQQRIQQLESVLQSYQQR</sequence>
<accession>A0AAD5JPL0</accession>
<comment type="subcellular location">
    <subcellularLocation>
        <location evidence="1">Nucleus</location>
    </subcellularLocation>
</comment>
<reference evidence="8" key="1">
    <citation type="journal article" date="2022" name="IScience">
        <title>Evolution of zygomycete secretomes and the origins of terrestrial fungal ecologies.</title>
        <authorList>
            <person name="Chang Y."/>
            <person name="Wang Y."/>
            <person name="Mondo S."/>
            <person name="Ahrendt S."/>
            <person name="Andreopoulos W."/>
            <person name="Barry K."/>
            <person name="Beard J."/>
            <person name="Benny G.L."/>
            <person name="Blankenship S."/>
            <person name="Bonito G."/>
            <person name="Cuomo C."/>
            <person name="Desiro A."/>
            <person name="Gervers K.A."/>
            <person name="Hundley H."/>
            <person name="Kuo A."/>
            <person name="LaButti K."/>
            <person name="Lang B.F."/>
            <person name="Lipzen A."/>
            <person name="O'Donnell K."/>
            <person name="Pangilinan J."/>
            <person name="Reynolds N."/>
            <person name="Sandor L."/>
            <person name="Smith M.E."/>
            <person name="Tsang A."/>
            <person name="Grigoriev I.V."/>
            <person name="Stajich J.E."/>
            <person name="Spatafora J.W."/>
        </authorList>
    </citation>
    <scope>NUCLEOTIDE SEQUENCE</scope>
    <source>
        <strain evidence="8">RSA 2281</strain>
    </source>
</reference>
<dbReference type="CDD" id="cd11387">
    <property type="entry name" value="bHLHzip_USF_MITF"/>
    <property type="match status" value="1"/>
</dbReference>
<dbReference type="SMART" id="SM00353">
    <property type="entry name" value="HLH"/>
    <property type="match status" value="1"/>
</dbReference>
<reference evidence="8" key="2">
    <citation type="submission" date="2023-02" db="EMBL/GenBank/DDBJ databases">
        <authorList>
            <consortium name="DOE Joint Genome Institute"/>
            <person name="Mondo S.J."/>
            <person name="Chang Y."/>
            <person name="Wang Y."/>
            <person name="Ahrendt S."/>
            <person name="Andreopoulos W."/>
            <person name="Barry K."/>
            <person name="Beard J."/>
            <person name="Benny G.L."/>
            <person name="Blankenship S."/>
            <person name="Bonito G."/>
            <person name="Cuomo C."/>
            <person name="Desiro A."/>
            <person name="Gervers K.A."/>
            <person name="Hundley H."/>
            <person name="Kuo A."/>
            <person name="LaButti K."/>
            <person name="Lang B.F."/>
            <person name="Lipzen A."/>
            <person name="O'Donnell K."/>
            <person name="Pangilinan J."/>
            <person name="Reynolds N."/>
            <person name="Sandor L."/>
            <person name="Smith M.W."/>
            <person name="Tsang A."/>
            <person name="Grigoriev I.V."/>
            <person name="Stajich J.E."/>
            <person name="Spatafora J.W."/>
        </authorList>
    </citation>
    <scope>NUCLEOTIDE SEQUENCE</scope>
    <source>
        <strain evidence="8">RSA 2281</strain>
    </source>
</reference>
<dbReference type="InterPro" id="IPR051732">
    <property type="entry name" value="USF"/>
</dbReference>
<feature type="domain" description="BHLH" evidence="7">
    <location>
        <begin position="197"/>
        <end position="256"/>
    </location>
</feature>
<feature type="region of interest" description="Disordered" evidence="6">
    <location>
        <begin position="1"/>
        <end position="37"/>
    </location>
</feature>
<evidence type="ECO:0000313" key="9">
    <source>
        <dbReference type="Proteomes" id="UP001209540"/>
    </source>
</evidence>
<dbReference type="SUPFAM" id="SSF47459">
    <property type="entry name" value="HLH, helix-loop-helix DNA-binding domain"/>
    <property type="match status" value="1"/>
</dbReference>
<keyword evidence="2" id="KW-0805">Transcription regulation</keyword>
<dbReference type="EMBL" id="JAIXMP010000038">
    <property type="protein sequence ID" value="KAI9248554.1"/>
    <property type="molecule type" value="Genomic_DNA"/>
</dbReference>
<dbReference type="Pfam" id="PF00010">
    <property type="entry name" value="HLH"/>
    <property type="match status" value="1"/>
</dbReference>
<dbReference type="InterPro" id="IPR011598">
    <property type="entry name" value="bHLH_dom"/>
</dbReference>
<feature type="compositionally biased region" description="Polar residues" evidence="6">
    <location>
        <begin position="148"/>
        <end position="174"/>
    </location>
</feature>
<dbReference type="GO" id="GO:0000981">
    <property type="term" value="F:DNA-binding transcription factor activity, RNA polymerase II-specific"/>
    <property type="evidence" value="ECO:0007669"/>
    <property type="project" value="TreeGrafter"/>
</dbReference>
<keyword evidence="3" id="KW-0804">Transcription</keyword>
<evidence type="ECO:0000256" key="5">
    <source>
        <dbReference type="SAM" id="Coils"/>
    </source>
</evidence>
<feature type="region of interest" description="Disordered" evidence="6">
    <location>
        <begin position="61"/>
        <end position="117"/>
    </location>
</feature>
<dbReference type="GO" id="GO:0046983">
    <property type="term" value="F:protein dimerization activity"/>
    <property type="evidence" value="ECO:0007669"/>
    <property type="project" value="InterPro"/>
</dbReference>